<reference evidence="3 4" key="1">
    <citation type="submission" date="2019-02" db="EMBL/GenBank/DDBJ databases">
        <title>Prokaryotic population dynamics and viral predation in marine succession experiment using metagenomics: the confinement effect.</title>
        <authorList>
            <person name="Haro-Moreno J.M."/>
            <person name="Rodriguez-Valera F."/>
            <person name="Lopez-Perez M."/>
        </authorList>
    </citation>
    <scope>NUCLEOTIDE SEQUENCE [LARGE SCALE GENOMIC DNA]</scope>
    <source>
        <strain evidence="3">MED-G170</strain>
    </source>
</reference>
<keyword evidence="3" id="KW-0378">Hydrolase</keyword>
<evidence type="ECO:0000313" key="4">
    <source>
        <dbReference type="Proteomes" id="UP000315889"/>
    </source>
</evidence>
<dbReference type="InterPro" id="IPR003675">
    <property type="entry name" value="Rce1/LyrA-like_dom"/>
</dbReference>
<feature type="transmembrane region" description="Helical" evidence="1">
    <location>
        <begin position="37"/>
        <end position="57"/>
    </location>
</feature>
<feature type="transmembrane region" description="Helical" evidence="1">
    <location>
        <begin position="69"/>
        <end position="86"/>
    </location>
</feature>
<evidence type="ECO:0000313" key="3">
    <source>
        <dbReference type="EMBL" id="RZO19223.1"/>
    </source>
</evidence>
<evidence type="ECO:0000259" key="2">
    <source>
        <dbReference type="Pfam" id="PF02517"/>
    </source>
</evidence>
<proteinExistence type="predicted"/>
<dbReference type="Pfam" id="PF02517">
    <property type="entry name" value="Rce1-like"/>
    <property type="match status" value="1"/>
</dbReference>
<feature type="transmembrane region" description="Helical" evidence="1">
    <location>
        <begin position="121"/>
        <end position="140"/>
    </location>
</feature>
<evidence type="ECO:0000256" key="1">
    <source>
        <dbReference type="SAM" id="Phobius"/>
    </source>
</evidence>
<comment type="caution">
    <text evidence="3">The sequence shown here is derived from an EMBL/GenBank/DDBJ whole genome shotgun (WGS) entry which is preliminary data.</text>
</comment>
<keyword evidence="3" id="KW-0645">Protease</keyword>
<dbReference type="AlphaFoldDB" id="A0A520MDB8"/>
<organism evidence="3 4">
    <name type="scientific">SAR92 clade bacterium</name>
    <dbReference type="NCBI Taxonomy" id="2315479"/>
    <lineage>
        <taxon>Bacteria</taxon>
        <taxon>Pseudomonadati</taxon>
        <taxon>Pseudomonadota</taxon>
        <taxon>Gammaproteobacteria</taxon>
        <taxon>Cellvibrionales</taxon>
        <taxon>Porticoccaceae</taxon>
        <taxon>SAR92 clade</taxon>
    </lineage>
</organism>
<sequence>MSDDVPNNSAQEGRLQRKASVKGSFISTFRQVFLRHGLTMGFIAVCCLILPEVSQAIAWSSSPLMSAPIYYFGVSVGLLLFFFIFLRLKGHQLTQTQVAWLGYLLFISVVEEFAFRLMLPSLLVGVMGIIPAAVLSNVLFASIHYITLRWKLINCLGVFFGGMGLSRLLSNTEDIALVILVHWFFTFLNTPTSPNRQAQAVVSE</sequence>
<dbReference type="GO" id="GO:0004175">
    <property type="term" value="F:endopeptidase activity"/>
    <property type="evidence" value="ECO:0007669"/>
    <property type="project" value="UniProtKB-ARBA"/>
</dbReference>
<dbReference type="GO" id="GO:0006508">
    <property type="term" value="P:proteolysis"/>
    <property type="evidence" value="ECO:0007669"/>
    <property type="project" value="UniProtKB-KW"/>
</dbReference>
<dbReference type="Proteomes" id="UP000315889">
    <property type="component" value="Unassembled WGS sequence"/>
</dbReference>
<keyword evidence="1" id="KW-0812">Transmembrane</keyword>
<accession>A0A520MDB8</accession>
<gene>
    <name evidence="3" type="ORF">EVB03_08465</name>
</gene>
<dbReference type="GO" id="GO:0008237">
    <property type="term" value="F:metallopeptidase activity"/>
    <property type="evidence" value="ECO:0007669"/>
    <property type="project" value="UniProtKB-KW"/>
</dbReference>
<keyword evidence="1" id="KW-0472">Membrane</keyword>
<keyword evidence="3" id="KW-0482">Metalloprotease</keyword>
<protein>
    <submittedName>
        <fullName evidence="3">CPBP family intramembrane metalloprotease</fullName>
    </submittedName>
</protein>
<dbReference type="EMBL" id="SHBP01000015">
    <property type="protein sequence ID" value="RZO19223.1"/>
    <property type="molecule type" value="Genomic_DNA"/>
</dbReference>
<feature type="transmembrane region" description="Helical" evidence="1">
    <location>
        <begin position="98"/>
        <end position="115"/>
    </location>
</feature>
<feature type="domain" description="CAAX prenyl protease 2/Lysostaphin resistance protein A-like" evidence="2">
    <location>
        <begin position="98"/>
        <end position="187"/>
    </location>
</feature>
<dbReference type="GO" id="GO:0080120">
    <property type="term" value="P:CAAX-box protein maturation"/>
    <property type="evidence" value="ECO:0007669"/>
    <property type="project" value="UniProtKB-ARBA"/>
</dbReference>
<name>A0A520MDB8_9GAMM</name>
<keyword evidence="1" id="KW-1133">Transmembrane helix</keyword>